<dbReference type="Gene3D" id="3.40.50.410">
    <property type="entry name" value="von Willebrand factor, type A domain"/>
    <property type="match status" value="1"/>
</dbReference>
<dbReference type="InterPro" id="IPR002035">
    <property type="entry name" value="VWF_A"/>
</dbReference>
<dbReference type="RefSeq" id="WP_207600496.1">
    <property type="nucleotide sequence ID" value="NZ_JAFNJU010000011.1"/>
</dbReference>
<organism evidence="3 4">
    <name type="scientific">Proteiniclasticum aestuarii</name>
    <dbReference type="NCBI Taxonomy" id="2817862"/>
    <lineage>
        <taxon>Bacteria</taxon>
        <taxon>Bacillati</taxon>
        <taxon>Bacillota</taxon>
        <taxon>Clostridia</taxon>
        <taxon>Eubacteriales</taxon>
        <taxon>Clostridiaceae</taxon>
        <taxon>Proteiniclasticum</taxon>
    </lineage>
</organism>
<dbReference type="SUPFAM" id="SSF53300">
    <property type="entry name" value="vWA-like"/>
    <property type="match status" value="1"/>
</dbReference>
<sequence length="839" mass="92873">MAKTTRKTTLLLLFFLFFNFCNLSTSRVLGDDVKALESVAISLIIDKSGSMSDTDPSLMRETAANILVDLLSPEDYLGIISFSNDAQEIQPMALIGETGKDQLKGKITGNLEALGNTDYLKAFDLAFRQMESIQDENLNKVIIFLTDGDPDPDAARRDEPGFMEEYMDSFWLKVKEIGLAGYTVHTVGLGTLDSEVMDRLALETTGTSNVYSESSDVAVAFFDIISQLKNRNEFMNISEDVAGEKLLDFKMDEFVSQETFVVRNTGGPLEIDFIPPEGVDPGENLKIVKTESYTLATINQDEAESSGMWKIKLTGNASAEIMGTKDLFVKIWMDSPINNSLHPIGEPLEIRATLTGSSSEEFLVEGDVMINGVQALQPLTFVKEGDEYVGVFEDTSTRGDYEINLAVHSEEEVIAATSTTISVKLLPAIKSDLVLQETGYVQGEERIVSSTLTLASTNLKVSDELTLDYYELVQRNEEEEETIISLVDDGVFENGDVKAEDGIFSGILSFDALGEQEIFIRTRGTYNGDLFILEKNIGRAEVLPPGTVSISLESRSYELLQGDAAQLLLTMKSTSPYREVVNLSIDGAYGILETESVALEPMEEKTVNVSLMPAVEANGELLTVPVSFTVNNELTSLSSESVDLELMVTTNTARIISRIRENLMLITGILVSIAAALLLIYGIGRVLYEKNYKKLYQVAGRLTYRRTDDDASKETGNVDLSTFGKSKVILTFSEKRKDTSDYFIPGSRYDYDLIFEKMVDQGRFKFMDGYRSLNRKTPPKLQIKTTEPGILVVNDAILIKYEVDTQVNFTSGEYVFSYESAWVGDAKADTGKNILEGKF</sequence>
<dbReference type="CDD" id="cd00198">
    <property type="entry name" value="vWFA"/>
    <property type="match status" value="1"/>
</dbReference>
<dbReference type="EMBL" id="JAFNJU010000011">
    <property type="protein sequence ID" value="MBO1265969.1"/>
    <property type="molecule type" value="Genomic_DNA"/>
</dbReference>
<evidence type="ECO:0000313" key="3">
    <source>
        <dbReference type="EMBL" id="MBO1265969.1"/>
    </source>
</evidence>
<keyword evidence="4" id="KW-1185">Reference proteome</keyword>
<comment type="caution">
    <text evidence="3">The sequence shown here is derived from an EMBL/GenBank/DDBJ whole genome shotgun (WGS) entry which is preliminary data.</text>
</comment>
<accession>A0A939HB86</accession>
<keyword evidence="1" id="KW-1133">Transmembrane helix</keyword>
<evidence type="ECO:0000256" key="1">
    <source>
        <dbReference type="SAM" id="Phobius"/>
    </source>
</evidence>
<dbReference type="AlphaFoldDB" id="A0A939HB86"/>
<dbReference type="Pfam" id="PF13519">
    <property type="entry name" value="VWA_2"/>
    <property type="match status" value="1"/>
</dbReference>
<dbReference type="PANTHER" id="PTHR10579:SF43">
    <property type="entry name" value="ZINC FINGER (C3HC4-TYPE RING FINGER) FAMILY PROTEIN"/>
    <property type="match status" value="1"/>
</dbReference>
<dbReference type="PROSITE" id="PS50234">
    <property type="entry name" value="VWFA"/>
    <property type="match status" value="1"/>
</dbReference>
<feature type="domain" description="VWFA" evidence="2">
    <location>
        <begin position="40"/>
        <end position="228"/>
    </location>
</feature>
<proteinExistence type="predicted"/>
<gene>
    <name evidence="3" type="ORF">J3A84_13095</name>
</gene>
<dbReference type="SMART" id="SM00327">
    <property type="entry name" value="VWA"/>
    <property type="match status" value="1"/>
</dbReference>
<name>A0A939HB86_9CLOT</name>
<dbReference type="PANTHER" id="PTHR10579">
    <property type="entry name" value="CALCIUM-ACTIVATED CHLORIDE CHANNEL REGULATOR"/>
    <property type="match status" value="1"/>
</dbReference>
<dbReference type="InterPro" id="IPR036465">
    <property type="entry name" value="vWFA_dom_sf"/>
</dbReference>
<protein>
    <submittedName>
        <fullName evidence="3">VWA domain-containing protein</fullName>
    </submittedName>
</protein>
<reference evidence="3" key="1">
    <citation type="submission" date="2021-03" db="EMBL/GenBank/DDBJ databases">
        <title>Proteiniclasticum marinus sp. nov., isolated from tidal flat sediment.</title>
        <authorList>
            <person name="Namirimu T."/>
            <person name="Yang J.-A."/>
            <person name="Yang S.-H."/>
            <person name="Kim Y.-J."/>
            <person name="Kwon K.K."/>
        </authorList>
    </citation>
    <scope>NUCLEOTIDE SEQUENCE</scope>
    <source>
        <strain evidence="3">SCR006</strain>
    </source>
</reference>
<evidence type="ECO:0000313" key="4">
    <source>
        <dbReference type="Proteomes" id="UP000664218"/>
    </source>
</evidence>
<dbReference type="InterPro" id="IPR051266">
    <property type="entry name" value="CLCR"/>
</dbReference>
<dbReference type="Proteomes" id="UP000664218">
    <property type="component" value="Unassembled WGS sequence"/>
</dbReference>
<evidence type="ECO:0000259" key="2">
    <source>
        <dbReference type="PROSITE" id="PS50234"/>
    </source>
</evidence>
<keyword evidence="1" id="KW-0472">Membrane</keyword>
<keyword evidence="1" id="KW-0812">Transmembrane</keyword>
<feature type="transmembrane region" description="Helical" evidence="1">
    <location>
        <begin position="663"/>
        <end position="684"/>
    </location>
</feature>